<evidence type="ECO:0000256" key="1">
    <source>
        <dbReference type="ARBA" id="ARBA00004123"/>
    </source>
</evidence>
<dbReference type="GO" id="GO:0071042">
    <property type="term" value="P:nuclear polyadenylation-dependent mRNA catabolic process"/>
    <property type="evidence" value="ECO:0007669"/>
    <property type="project" value="EnsemblFungi"/>
</dbReference>
<dbReference type="AlphaFoldDB" id="A0A1D2VN16"/>
<dbReference type="RefSeq" id="XP_020049315.1">
    <property type="nucleotide sequence ID" value="XM_020191366.1"/>
</dbReference>
<evidence type="ECO:0000256" key="10">
    <source>
        <dbReference type="SAM" id="MobiDB-lite"/>
    </source>
</evidence>
<dbReference type="InParanoid" id="A0A1D2VN16"/>
<dbReference type="Pfam" id="PF08066">
    <property type="entry name" value="PMC2NT"/>
    <property type="match status" value="1"/>
</dbReference>
<evidence type="ECO:0000256" key="4">
    <source>
        <dbReference type="ARBA" id="ARBA00022801"/>
    </source>
</evidence>
<dbReference type="CDD" id="cd06147">
    <property type="entry name" value="Rrp6p_like_exo"/>
    <property type="match status" value="1"/>
</dbReference>
<dbReference type="InterPro" id="IPR036397">
    <property type="entry name" value="RNaseH_sf"/>
</dbReference>
<dbReference type="Pfam" id="PF01612">
    <property type="entry name" value="DNA_pol_A_exo1"/>
    <property type="match status" value="1"/>
</dbReference>
<evidence type="ECO:0000256" key="9">
    <source>
        <dbReference type="SAM" id="Coils"/>
    </source>
</evidence>
<dbReference type="GO" id="GO:0003727">
    <property type="term" value="F:single-stranded RNA binding"/>
    <property type="evidence" value="ECO:0007669"/>
    <property type="project" value="TreeGrafter"/>
</dbReference>
<keyword evidence="5" id="KW-0271">Exosome</keyword>
<dbReference type="GO" id="GO:0042134">
    <property type="term" value="F:rRNA primary transcript binding"/>
    <property type="evidence" value="ECO:0007669"/>
    <property type="project" value="EnsemblFungi"/>
</dbReference>
<dbReference type="FunCoup" id="A0A1D2VN16">
    <property type="interactions" value="997"/>
</dbReference>
<dbReference type="SUPFAM" id="SSF47819">
    <property type="entry name" value="HRDC-like"/>
    <property type="match status" value="1"/>
</dbReference>
<dbReference type="Pfam" id="PF00570">
    <property type="entry name" value="HRDC"/>
    <property type="match status" value="1"/>
</dbReference>
<comment type="similarity">
    <text evidence="8">Belongs to the exosome component 10/RRP6 family.</text>
</comment>
<gene>
    <name evidence="12" type="ORF">ASCRUDRAFT_6614</name>
</gene>
<sequence length="835" mass="97037">MSGFGGAQENIEVVGAVLDNVAALSQAVNSLEDLDVNFYRSIDSEFSQNIDKTGSSLLKIINDLVKCVDSDGFKAQEPPIDEYGEDSLNDNWKKVSNAFDNILEKSDISFDLYLRNKNNIENLMINKNANSKPSDVHINNNPTNNHNNKDSEFTYLDDGQENVASNQNRRIEKPQLKFKIPVDNSENGPFKPKISSKPNALTPFDQVYNLVQYDYKSSNLKSSNSLDTNMDTDSEIDNPFHYNHPYQYEIQNQPYPESILFKSEPIPSKDWNNTTAIWIDTTKKLNKMIEHLKIQSEIAVDLEHHDYRTYYGLVCLMQISSRENDYIIDTLKLRDELSPLNLIFTDPNIIKVFHGAFMDIIWLQRDLGLYIVSLFDTYHASRLLGFPKHSLAYLLETFAKFKTSKKYQLADWRIRPLTNIMLQYARSDTHFLLYIFDILKKLLLEKDLLKNVLYESRQVAKRKFEYNKFAPAEYDSNIVSPNISRNFDKREPWRSLITQYNIPFSKEITLINLFKWRDQTARDLDESVSYIMPNQFLISLVISCPTDVPGILSCSNFIPDAVRSNVKRIAEIIQDSLIELKNIVFDHVVPKNSNYLQNNNYRFKIEDDYSIDERTVNKLTSNFNKLLNLSNYRLKPNLNLIKSNSRLFSNNMILTKNNVNDYIWCVNFDSFSNIKSKDINDLIERKNKIDNALNNSENLLQTKMNLNEKVEQKITTENQNIMIIDDDDDDDNDDDNDSDEEKSKKLKKEKLDPREVIVLRTRNLTLTNKKSEPVSEVISDKIDYSSTEKKFLKKDAKKATKKRKAWNPYTAQVEGIQPVKRIHRKNNTKSVSYKK</sequence>
<keyword evidence="6" id="KW-0269">Exonuclease</keyword>
<dbReference type="GO" id="GO:0000176">
    <property type="term" value="C:nuclear exosome (RNase complex)"/>
    <property type="evidence" value="ECO:0007669"/>
    <property type="project" value="EnsemblFungi"/>
</dbReference>
<evidence type="ECO:0000313" key="13">
    <source>
        <dbReference type="Proteomes" id="UP000095038"/>
    </source>
</evidence>
<dbReference type="GO" id="GO:0071040">
    <property type="term" value="P:nuclear polyadenylation-dependent antisense transcript catabolic process"/>
    <property type="evidence" value="ECO:0007669"/>
    <property type="project" value="EnsemblFungi"/>
</dbReference>
<evidence type="ECO:0000256" key="3">
    <source>
        <dbReference type="ARBA" id="ARBA00022722"/>
    </source>
</evidence>
<dbReference type="PANTHER" id="PTHR12124">
    <property type="entry name" value="POLYMYOSITIS/SCLERODERMA AUTOANTIGEN-RELATED"/>
    <property type="match status" value="1"/>
</dbReference>
<dbReference type="GO" id="GO:0071039">
    <property type="term" value="P:nuclear polyadenylation-dependent CUT catabolic process"/>
    <property type="evidence" value="ECO:0007669"/>
    <property type="project" value="EnsemblFungi"/>
</dbReference>
<dbReference type="GO" id="GO:0071038">
    <property type="term" value="P:TRAMP-dependent tRNA surveillance pathway"/>
    <property type="evidence" value="ECO:0007669"/>
    <property type="project" value="EnsemblFungi"/>
</dbReference>
<dbReference type="GO" id="GO:0071044">
    <property type="term" value="P:histone mRNA catabolic process"/>
    <property type="evidence" value="ECO:0007669"/>
    <property type="project" value="EnsemblFungi"/>
</dbReference>
<dbReference type="GeneID" id="30965002"/>
<keyword evidence="4" id="KW-0378">Hydrolase</keyword>
<feature type="compositionally biased region" description="Acidic residues" evidence="10">
    <location>
        <begin position="724"/>
        <end position="740"/>
    </location>
</feature>
<keyword evidence="2" id="KW-0698">rRNA processing</keyword>
<dbReference type="GO" id="GO:0032204">
    <property type="term" value="P:regulation of telomere maintenance"/>
    <property type="evidence" value="ECO:0007669"/>
    <property type="project" value="EnsemblFungi"/>
</dbReference>
<dbReference type="GO" id="GO:0000973">
    <property type="term" value="P:post-transcriptional tethering of RNA polymerase II gene DNA at nuclear periphery"/>
    <property type="evidence" value="ECO:0007669"/>
    <property type="project" value="EnsemblFungi"/>
</dbReference>
<evidence type="ECO:0000313" key="12">
    <source>
        <dbReference type="EMBL" id="ODV63008.1"/>
    </source>
</evidence>
<dbReference type="GO" id="GO:0071028">
    <property type="term" value="P:nuclear mRNA surveillance"/>
    <property type="evidence" value="ECO:0007669"/>
    <property type="project" value="EnsemblFungi"/>
</dbReference>
<reference evidence="13" key="1">
    <citation type="submission" date="2016-05" db="EMBL/GenBank/DDBJ databases">
        <title>Comparative genomics of biotechnologically important yeasts.</title>
        <authorList>
            <consortium name="DOE Joint Genome Institute"/>
            <person name="Riley R."/>
            <person name="Haridas S."/>
            <person name="Wolfe K.H."/>
            <person name="Lopes M.R."/>
            <person name="Hittinger C.T."/>
            <person name="Goker M."/>
            <person name="Salamov A."/>
            <person name="Wisecaver J."/>
            <person name="Long T.M."/>
            <person name="Aerts A.L."/>
            <person name="Barry K."/>
            <person name="Choi C."/>
            <person name="Clum A."/>
            <person name="Coughlan A.Y."/>
            <person name="Deshpande S."/>
            <person name="Douglass A.P."/>
            <person name="Hanson S.J."/>
            <person name="Klenk H.-P."/>
            <person name="Labutti K."/>
            <person name="Lapidus A."/>
            <person name="Lindquist E."/>
            <person name="Lipzen A."/>
            <person name="Meier-Kolthoff J.P."/>
            <person name="Ohm R.A."/>
            <person name="Otillar R.P."/>
            <person name="Pangilinan J."/>
            <person name="Peng Y."/>
            <person name="Rokas A."/>
            <person name="Rosa C.A."/>
            <person name="Scheuner C."/>
            <person name="Sibirny A.A."/>
            <person name="Slot J.C."/>
            <person name="Stielow J.B."/>
            <person name="Sun H."/>
            <person name="Kurtzman C.P."/>
            <person name="Blackwell M."/>
            <person name="Grigoriev I.V."/>
            <person name="Jeffries T.W."/>
        </authorList>
    </citation>
    <scope>NUCLEOTIDE SEQUENCE [LARGE SCALE GENOMIC DNA]</scope>
    <source>
        <strain evidence="13">DSM 1968</strain>
    </source>
</reference>
<dbReference type="GO" id="GO:0000175">
    <property type="term" value="F:3'-5'-RNA exonuclease activity"/>
    <property type="evidence" value="ECO:0007669"/>
    <property type="project" value="EnsemblFungi"/>
</dbReference>
<feature type="coiled-coil region" evidence="9">
    <location>
        <begin position="679"/>
        <end position="713"/>
    </location>
</feature>
<dbReference type="Gene3D" id="1.10.150.80">
    <property type="entry name" value="HRDC domain"/>
    <property type="match status" value="1"/>
</dbReference>
<keyword evidence="13" id="KW-1185">Reference proteome</keyword>
<feature type="region of interest" description="Disordered" evidence="10">
    <location>
        <begin position="718"/>
        <end position="747"/>
    </location>
</feature>
<dbReference type="GO" id="GO:0005730">
    <property type="term" value="C:nucleolus"/>
    <property type="evidence" value="ECO:0007669"/>
    <property type="project" value="EnsemblFungi"/>
</dbReference>
<evidence type="ECO:0000259" key="11">
    <source>
        <dbReference type="PROSITE" id="PS50967"/>
    </source>
</evidence>
<evidence type="ECO:0000256" key="2">
    <source>
        <dbReference type="ARBA" id="ARBA00022552"/>
    </source>
</evidence>
<evidence type="ECO:0000256" key="7">
    <source>
        <dbReference type="ARBA" id="ARBA00023242"/>
    </source>
</evidence>
<dbReference type="SUPFAM" id="SSF53098">
    <property type="entry name" value="Ribonuclease H-like"/>
    <property type="match status" value="1"/>
</dbReference>
<dbReference type="EMBL" id="KV454476">
    <property type="protein sequence ID" value="ODV63008.1"/>
    <property type="molecule type" value="Genomic_DNA"/>
</dbReference>
<dbReference type="GO" id="GO:0034473">
    <property type="term" value="P:U1 snRNA 3'-end processing"/>
    <property type="evidence" value="ECO:0007669"/>
    <property type="project" value="EnsemblFungi"/>
</dbReference>
<dbReference type="InterPro" id="IPR002562">
    <property type="entry name" value="3'-5'_exonuclease_dom"/>
</dbReference>
<evidence type="ECO:0000256" key="5">
    <source>
        <dbReference type="ARBA" id="ARBA00022835"/>
    </source>
</evidence>
<proteinExistence type="inferred from homology"/>
<dbReference type="GO" id="GO:0034475">
    <property type="term" value="P:U4 snRNA 3'-end processing"/>
    <property type="evidence" value="ECO:0007669"/>
    <property type="project" value="EnsemblFungi"/>
</dbReference>
<dbReference type="Gene3D" id="3.30.420.10">
    <property type="entry name" value="Ribonuclease H-like superfamily/Ribonuclease H"/>
    <property type="match status" value="1"/>
</dbReference>
<organism evidence="12 13">
    <name type="scientific">Ascoidea rubescens DSM 1968</name>
    <dbReference type="NCBI Taxonomy" id="1344418"/>
    <lineage>
        <taxon>Eukaryota</taxon>
        <taxon>Fungi</taxon>
        <taxon>Dikarya</taxon>
        <taxon>Ascomycota</taxon>
        <taxon>Saccharomycotina</taxon>
        <taxon>Saccharomycetes</taxon>
        <taxon>Ascoideaceae</taxon>
        <taxon>Ascoidea</taxon>
    </lineage>
</organism>
<keyword evidence="7" id="KW-0539">Nucleus</keyword>
<dbReference type="STRING" id="1344418.A0A1D2VN16"/>
<keyword evidence="3" id="KW-0540">Nuclease</keyword>
<evidence type="ECO:0000256" key="8">
    <source>
        <dbReference type="ARBA" id="ARBA00043957"/>
    </source>
</evidence>
<dbReference type="InterPro" id="IPR002121">
    <property type="entry name" value="HRDC_dom"/>
</dbReference>
<dbReference type="GO" id="GO:0071036">
    <property type="term" value="P:nuclear polyadenylation-dependent snoRNA catabolic process"/>
    <property type="evidence" value="ECO:0007669"/>
    <property type="project" value="EnsemblFungi"/>
</dbReference>
<dbReference type="GO" id="GO:0000467">
    <property type="term" value="P:exonucleolytic trimming to generate mature 3'-end of 5.8S rRNA from tricistronic rRNA transcript (SSU-rRNA, 5.8S rRNA, LSU-rRNA)"/>
    <property type="evidence" value="ECO:0007669"/>
    <property type="project" value="EnsemblFungi"/>
</dbReference>
<dbReference type="GO" id="GO:0071037">
    <property type="term" value="P:nuclear polyadenylation-dependent snRNA catabolic process"/>
    <property type="evidence" value="ECO:0007669"/>
    <property type="project" value="EnsemblFungi"/>
</dbReference>
<dbReference type="GO" id="GO:0071035">
    <property type="term" value="P:nuclear polyadenylation-dependent rRNA catabolic process"/>
    <property type="evidence" value="ECO:0007669"/>
    <property type="project" value="EnsemblFungi"/>
</dbReference>
<dbReference type="InterPro" id="IPR049559">
    <property type="entry name" value="Rrp6p-like_exo"/>
</dbReference>
<dbReference type="PROSITE" id="PS50967">
    <property type="entry name" value="HRDC"/>
    <property type="match status" value="1"/>
</dbReference>
<dbReference type="SMART" id="SM00474">
    <property type="entry name" value="35EXOc"/>
    <property type="match status" value="1"/>
</dbReference>
<name>A0A1D2VN16_9ASCO</name>
<dbReference type="GO" id="GO:0071051">
    <property type="term" value="P:poly(A)-dependent snoRNA 3'-end processing"/>
    <property type="evidence" value="ECO:0007669"/>
    <property type="project" value="EnsemblFungi"/>
</dbReference>
<dbReference type="InterPro" id="IPR012337">
    <property type="entry name" value="RNaseH-like_sf"/>
</dbReference>
<dbReference type="PANTHER" id="PTHR12124:SF47">
    <property type="entry name" value="EXOSOME COMPONENT 10"/>
    <property type="match status" value="1"/>
</dbReference>
<keyword evidence="9" id="KW-0175">Coiled coil</keyword>
<feature type="domain" description="HRDC" evidence="11">
    <location>
        <begin position="503"/>
        <end position="583"/>
    </location>
</feature>
<dbReference type="Proteomes" id="UP000095038">
    <property type="component" value="Unassembled WGS sequence"/>
</dbReference>
<comment type="subcellular location">
    <subcellularLocation>
        <location evidence="1">Nucleus</location>
    </subcellularLocation>
</comment>
<dbReference type="GO" id="GO:0034476">
    <property type="term" value="P:U5 snRNA 3'-end processing"/>
    <property type="evidence" value="ECO:0007669"/>
    <property type="project" value="EnsemblFungi"/>
</dbReference>
<evidence type="ECO:0000256" key="6">
    <source>
        <dbReference type="ARBA" id="ARBA00022839"/>
    </source>
</evidence>
<dbReference type="InterPro" id="IPR010997">
    <property type="entry name" value="HRDC-like_sf"/>
</dbReference>
<accession>A0A1D2VN16</accession>
<dbReference type="OrthoDB" id="2250022at2759"/>
<dbReference type="InterPro" id="IPR045092">
    <property type="entry name" value="Rrp6-like"/>
</dbReference>
<dbReference type="SMART" id="SM00341">
    <property type="entry name" value="HRDC"/>
    <property type="match status" value="1"/>
</dbReference>
<dbReference type="InterPro" id="IPR044876">
    <property type="entry name" value="HRDC_dom_sf"/>
</dbReference>
<dbReference type="InterPro" id="IPR012588">
    <property type="entry name" value="Exosome-assoc_fac_Rrp6_N"/>
</dbReference>
<dbReference type="GO" id="GO:0000166">
    <property type="term" value="F:nucleotide binding"/>
    <property type="evidence" value="ECO:0007669"/>
    <property type="project" value="InterPro"/>
</dbReference>
<protein>
    <recommendedName>
        <fullName evidence="11">HRDC domain-containing protein</fullName>
    </recommendedName>
</protein>
<dbReference type="FunFam" id="3.30.420.10:FF:000059">
    <property type="entry name" value="Exosome complex exonuclease Rrp6"/>
    <property type="match status" value="1"/>
</dbReference>